<keyword evidence="1" id="KW-1133">Transmembrane helix</keyword>
<evidence type="ECO:0000256" key="1">
    <source>
        <dbReference type="SAM" id="Phobius"/>
    </source>
</evidence>
<dbReference type="EMBL" id="CP121689">
    <property type="protein sequence ID" value="WZL76756.1"/>
    <property type="molecule type" value="Genomic_DNA"/>
</dbReference>
<dbReference type="SUPFAM" id="SSF52833">
    <property type="entry name" value="Thioredoxin-like"/>
    <property type="match status" value="1"/>
</dbReference>
<organism evidence="3 4">
    <name type="scientific">Thermatribacter velox</name>
    <dbReference type="NCBI Taxonomy" id="3039681"/>
    <lineage>
        <taxon>Bacteria</taxon>
        <taxon>Pseudomonadati</taxon>
        <taxon>Atribacterota</taxon>
        <taxon>Atribacteria</taxon>
        <taxon>Atribacterales</taxon>
        <taxon>Thermatribacteraceae</taxon>
        <taxon>Thermatribacter</taxon>
    </lineage>
</organism>
<dbReference type="InterPro" id="IPR036249">
    <property type="entry name" value="Thioredoxin-like_sf"/>
</dbReference>
<name>A0ABZ2YCN3_9BACT</name>
<dbReference type="InterPro" id="IPR013740">
    <property type="entry name" value="Redoxin"/>
</dbReference>
<dbReference type="Proteomes" id="UP001461341">
    <property type="component" value="Chromosome"/>
</dbReference>
<evidence type="ECO:0000313" key="3">
    <source>
        <dbReference type="EMBL" id="WZL76756.1"/>
    </source>
</evidence>
<keyword evidence="1" id="KW-0812">Transmembrane</keyword>
<feature type="transmembrane region" description="Helical" evidence="1">
    <location>
        <begin position="15"/>
        <end position="33"/>
    </location>
</feature>
<protein>
    <submittedName>
        <fullName evidence="3">TlpA disulfide reductase family protein</fullName>
    </submittedName>
</protein>
<evidence type="ECO:0000313" key="4">
    <source>
        <dbReference type="Proteomes" id="UP001461341"/>
    </source>
</evidence>
<accession>A0ABZ2YCN3</accession>
<dbReference type="InterPro" id="IPR050553">
    <property type="entry name" value="Thioredoxin_ResA/DsbE_sf"/>
</dbReference>
<proteinExistence type="predicted"/>
<feature type="domain" description="Thioredoxin" evidence="2">
    <location>
        <begin position="33"/>
        <end position="168"/>
    </location>
</feature>
<reference evidence="3 4" key="1">
    <citation type="submission" date="2023-03" db="EMBL/GenBank/DDBJ databases">
        <title>Novel Species.</title>
        <authorList>
            <person name="Ma S."/>
        </authorList>
    </citation>
    <scope>NUCLEOTIDE SEQUENCE [LARGE SCALE GENOMIC DNA]</scope>
    <source>
        <strain evidence="3 4">B11</strain>
    </source>
</reference>
<dbReference type="Pfam" id="PF08534">
    <property type="entry name" value="Redoxin"/>
    <property type="match status" value="1"/>
</dbReference>
<sequence>MEKQSVSASGFERNWFAAILVIAGLVIGFSLLFSNTSLEKSFALPDTSGKLVFLENFAGKPIVVIFFSPRCGECVEEVPILKELYQQYHDKVNFIAVGIKYENEIRHFVKEHEIPFPVVIDTSLLVSKRFKVHWLPRIVIFDSNGKIIFEHESKLEKDAFEEAIQKAL</sequence>
<gene>
    <name evidence="3" type="ORF">QBE54_03220</name>
</gene>
<keyword evidence="4" id="KW-1185">Reference proteome</keyword>
<dbReference type="RefSeq" id="WP_369018920.1">
    <property type="nucleotide sequence ID" value="NZ_CP121689.1"/>
</dbReference>
<keyword evidence="1" id="KW-0472">Membrane</keyword>
<dbReference type="PANTHER" id="PTHR42852:SF17">
    <property type="entry name" value="THIOREDOXIN-LIKE PROTEIN HI_1115"/>
    <property type="match status" value="1"/>
</dbReference>
<evidence type="ECO:0000259" key="2">
    <source>
        <dbReference type="PROSITE" id="PS51352"/>
    </source>
</evidence>
<dbReference type="Gene3D" id="3.40.30.10">
    <property type="entry name" value="Glutaredoxin"/>
    <property type="match status" value="1"/>
</dbReference>
<dbReference type="PANTHER" id="PTHR42852">
    <property type="entry name" value="THIOL:DISULFIDE INTERCHANGE PROTEIN DSBE"/>
    <property type="match status" value="1"/>
</dbReference>
<dbReference type="InterPro" id="IPR013766">
    <property type="entry name" value="Thioredoxin_domain"/>
</dbReference>
<dbReference type="CDD" id="cd02966">
    <property type="entry name" value="TlpA_like_family"/>
    <property type="match status" value="1"/>
</dbReference>
<dbReference type="PROSITE" id="PS51352">
    <property type="entry name" value="THIOREDOXIN_2"/>
    <property type="match status" value="1"/>
</dbReference>